<dbReference type="Proteomes" id="UP000184315">
    <property type="component" value="Unassembled WGS sequence"/>
</dbReference>
<evidence type="ECO:0000313" key="1">
    <source>
        <dbReference type="EMBL" id="CUR35756.1"/>
    </source>
</evidence>
<gene>
    <name evidence="1" type="ORF">PL9214720026</name>
</gene>
<evidence type="ECO:0000313" key="2">
    <source>
        <dbReference type="Proteomes" id="UP000184315"/>
    </source>
</evidence>
<sequence length="40" mass="4707">MKQIHGKKEVMLRNVQRIGNWALRGYLKNQFVVNDTIHLG</sequence>
<dbReference type="AlphaFoldDB" id="A0A1J1LV56"/>
<protein>
    <submittedName>
        <fullName evidence="1">Uncharacterized protein</fullName>
    </submittedName>
</protein>
<accession>A0A1J1LV56</accession>
<reference evidence="2" key="1">
    <citation type="submission" date="2015-10" db="EMBL/GenBank/DDBJ databases">
        <authorList>
            <person name="Regsiter A."/>
            <person name="william w."/>
        </authorList>
    </citation>
    <scope>NUCLEOTIDE SEQUENCE [LARGE SCALE GENOMIC DNA]</scope>
</reference>
<name>A0A1J1LV56_9CYAN</name>
<dbReference type="EMBL" id="CZDF01000180">
    <property type="protein sequence ID" value="CUR35756.1"/>
    <property type="molecule type" value="Genomic_DNA"/>
</dbReference>
<proteinExistence type="predicted"/>
<dbReference type="STRING" id="671072.PL9214720026"/>
<organism evidence="1 2">
    <name type="scientific">Planktothrix tepida PCC 9214</name>
    <dbReference type="NCBI Taxonomy" id="671072"/>
    <lineage>
        <taxon>Bacteria</taxon>
        <taxon>Bacillati</taxon>
        <taxon>Cyanobacteriota</taxon>
        <taxon>Cyanophyceae</taxon>
        <taxon>Oscillatoriophycideae</taxon>
        <taxon>Oscillatoriales</taxon>
        <taxon>Microcoleaceae</taxon>
        <taxon>Planktothrix</taxon>
    </lineage>
</organism>
<keyword evidence="2" id="KW-1185">Reference proteome</keyword>